<proteinExistence type="predicted"/>
<evidence type="ECO:0000256" key="1">
    <source>
        <dbReference type="SAM" id="Coils"/>
    </source>
</evidence>
<organism evidence="3 4">
    <name type="scientific">Knipowitschia caucasica</name>
    <name type="common">Caucasian dwarf goby</name>
    <name type="synonym">Pomatoschistus caucasicus</name>
    <dbReference type="NCBI Taxonomy" id="637954"/>
    <lineage>
        <taxon>Eukaryota</taxon>
        <taxon>Metazoa</taxon>
        <taxon>Chordata</taxon>
        <taxon>Craniata</taxon>
        <taxon>Vertebrata</taxon>
        <taxon>Euteleostomi</taxon>
        <taxon>Actinopterygii</taxon>
        <taxon>Neopterygii</taxon>
        <taxon>Teleostei</taxon>
        <taxon>Neoteleostei</taxon>
        <taxon>Acanthomorphata</taxon>
        <taxon>Gobiaria</taxon>
        <taxon>Gobiiformes</taxon>
        <taxon>Gobioidei</taxon>
        <taxon>Gobiidae</taxon>
        <taxon>Gobiinae</taxon>
        <taxon>Knipowitschia</taxon>
    </lineage>
</organism>
<evidence type="ECO:0000256" key="2">
    <source>
        <dbReference type="SAM" id="MobiDB-lite"/>
    </source>
</evidence>
<evidence type="ECO:0000313" key="3">
    <source>
        <dbReference type="EMBL" id="CAL1609975.1"/>
    </source>
</evidence>
<feature type="compositionally biased region" description="Basic and acidic residues" evidence="2">
    <location>
        <begin position="12"/>
        <end position="24"/>
    </location>
</feature>
<dbReference type="InterPro" id="IPR004244">
    <property type="entry name" value="Transposase_22"/>
</dbReference>
<accession>A0AAV2M9D8</accession>
<keyword evidence="4" id="KW-1185">Reference proteome</keyword>
<gene>
    <name evidence="3" type="ORF">KC01_LOCUS36647</name>
</gene>
<feature type="region of interest" description="Disordered" evidence="2">
    <location>
        <begin position="1"/>
        <end position="30"/>
    </location>
</feature>
<evidence type="ECO:0000313" key="4">
    <source>
        <dbReference type="Proteomes" id="UP001497482"/>
    </source>
</evidence>
<feature type="coiled-coil region" evidence="1">
    <location>
        <begin position="60"/>
        <end position="136"/>
    </location>
</feature>
<dbReference type="Proteomes" id="UP001497482">
    <property type="component" value="Chromosome 7"/>
</dbReference>
<reference evidence="3 4" key="1">
    <citation type="submission" date="2024-04" db="EMBL/GenBank/DDBJ databases">
        <authorList>
            <person name="Waldvogel A.-M."/>
            <person name="Schoenle A."/>
        </authorList>
    </citation>
    <scope>NUCLEOTIDE SEQUENCE [LARGE SCALE GENOMIC DNA]</scope>
</reference>
<dbReference type="AlphaFoldDB" id="A0AAV2M9D8"/>
<dbReference type="PANTHER" id="PTHR11505">
    <property type="entry name" value="L1 TRANSPOSABLE ELEMENT-RELATED"/>
    <property type="match status" value="1"/>
</dbReference>
<feature type="compositionally biased region" description="Polar residues" evidence="2">
    <location>
        <begin position="1"/>
        <end position="11"/>
    </location>
</feature>
<keyword evidence="1" id="KW-0175">Coiled coil</keyword>
<protein>
    <submittedName>
        <fullName evidence="3">Uncharacterized protein</fullName>
    </submittedName>
</protein>
<name>A0AAV2M9D8_KNICA</name>
<dbReference type="EMBL" id="OZ035829">
    <property type="protein sequence ID" value="CAL1609975.1"/>
    <property type="molecule type" value="Genomic_DNA"/>
</dbReference>
<dbReference type="Gene3D" id="3.30.70.1820">
    <property type="entry name" value="L1 transposable element, RRM domain"/>
    <property type="match status" value="1"/>
</dbReference>
<sequence length="182" mass="20947">MTSTRKISKQQLTKERSDAERPDQDISDANISISTCPTAKDLNMAEILRETSFTETKASLDRLEGSMQEVNARLTTLESRAEEAECRINATADASQRSERVLRYLLRREATLTSHCDELQNRLRRNNMRIYQVKEESEKEDMIGFVKGLIKNVLHFPEDDVQIERTHRALGACYLVRLHHAP</sequence>